<accession>A0ABQ9VJ68</accession>
<gene>
    <name evidence="2" type="ORF">P7K49_014452</name>
</gene>
<feature type="region of interest" description="Disordered" evidence="1">
    <location>
        <begin position="168"/>
        <end position="232"/>
    </location>
</feature>
<dbReference type="Proteomes" id="UP001266305">
    <property type="component" value="Unassembled WGS sequence"/>
</dbReference>
<name>A0ABQ9VJ68_SAGOE</name>
<feature type="compositionally biased region" description="Gly residues" evidence="1">
    <location>
        <begin position="222"/>
        <end position="232"/>
    </location>
</feature>
<protein>
    <submittedName>
        <fullName evidence="2">Uncharacterized protein</fullName>
    </submittedName>
</protein>
<evidence type="ECO:0000256" key="1">
    <source>
        <dbReference type="SAM" id="MobiDB-lite"/>
    </source>
</evidence>
<keyword evidence="3" id="KW-1185">Reference proteome</keyword>
<sequence length="232" mass="24992">MEGERSAGVLGQERSQRGLVCASLSALLPQVGTVIVSNLHHRVDTELAQSTFKLDCVQAHLPKEEGAPGVKCRVPVERQQDRHPALPTGRHQSDCVSPELKGQVVPAPIVHVEVEGHREPGPQVDDHLAGEELQAQLQLVLPAADGEEEGMVHPLGAEAQHQRQLCAQGGRNDGTRGSLEPGPLRKDEARLERNDSRGCRVPGLRPAEAQPLEDVHIFRSSLGGGQVTGKRD</sequence>
<dbReference type="EMBL" id="JASSZA010000006">
    <property type="protein sequence ID" value="KAK2109287.1"/>
    <property type="molecule type" value="Genomic_DNA"/>
</dbReference>
<comment type="caution">
    <text evidence="2">The sequence shown here is derived from an EMBL/GenBank/DDBJ whole genome shotgun (WGS) entry which is preliminary data.</text>
</comment>
<proteinExistence type="predicted"/>
<evidence type="ECO:0000313" key="3">
    <source>
        <dbReference type="Proteomes" id="UP001266305"/>
    </source>
</evidence>
<evidence type="ECO:0000313" key="2">
    <source>
        <dbReference type="EMBL" id="KAK2109287.1"/>
    </source>
</evidence>
<reference evidence="2 3" key="1">
    <citation type="submission" date="2023-05" db="EMBL/GenBank/DDBJ databases">
        <title>B98-5 Cell Line De Novo Hybrid Assembly: An Optical Mapping Approach.</title>
        <authorList>
            <person name="Kananen K."/>
            <person name="Auerbach J.A."/>
            <person name="Kautto E."/>
            <person name="Blachly J.S."/>
        </authorList>
    </citation>
    <scope>NUCLEOTIDE SEQUENCE [LARGE SCALE GENOMIC DNA]</scope>
    <source>
        <strain evidence="2">B95-8</strain>
        <tissue evidence="2">Cell line</tissue>
    </source>
</reference>
<feature type="compositionally biased region" description="Basic and acidic residues" evidence="1">
    <location>
        <begin position="183"/>
        <end position="198"/>
    </location>
</feature>
<organism evidence="2 3">
    <name type="scientific">Saguinus oedipus</name>
    <name type="common">Cotton-top tamarin</name>
    <name type="synonym">Oedipomidas oedipus</name>
    <dbReference type="NCBI Taxonomy" id="9490"/>
    <lineage>
        <taxon>Eukaryota</taxon>
        <taxon>Metazoa</taxon>
        <taxon>Chordata</taxon>
        <taxon>Craniata</taxon>
        <taxon>Vertebrata</taxon>
        <taxon>Euteleostomi</taxon>
        <taxon>Mammalia</taxon>
        <taxon>Eutheria</taxon>
        <taxon>Euarchontoglires</taxon>
        <taxon>Primates</taxon>
        <taxon>Haplorrhini</taxon>
        <taxon>Platyrrhini</taxon>
        <taxon>Cebidae</taxon>
        <taxon>Callitrichinae</taxon>
        <taxon>Saguinus</taxon>
    </lineage>
</organism>